<name>A0A1W0X082_HYPEX</name>
<dbReference type="PANTHER" id="PTHR45774:SF4">
    <property type="entry name" value="AXUNDEAD, ISOFORM F"/>
    <property type="match status" value="1"/>
</dbReference>
<evidence type="ECO:0000313" key="2">
    <source>
        <dbReference type="EMBL" id="OQV20884.1"/>
    </source>
</evidence>
<dbReference type="AlphaFoldDB" id="A0A1W0X082"/>
<proteinExistence type="predicted"/>
<feature type="domain" description="BTB" evidence="1">
    <location>
        <begin position="42"/>
        <end position="113"/>
    </location>
</feature>
<dbReference type="Pfam" id="PF07707">
    <property type="entry name" value="BACK"/>
    <property type="match status" value="1"/>
</dbReference>
<dbReference type="SMART" id="SM00875">
    <property type="entry name" value="BACK"/>
    <property type="match status" value="1"/>
</dbReference>
<comment type="caution">
    <text evidence="2">The sequence shown here is derived from an EMBL/GenBank/DDBJ whole genome shotgun (WGS) entry which is preliminary data.</text>
</comment>
<dbReference type="InterPro" id="IPR029000">
    <property type="entry name" value="Cyclophilin-like_dom_sf"/>
</dbReference>
<dbReference type="InterPro" id="IPR011333">
    <property type="entry name" value="SKP1/BTB/POZ_sf"/>
</dbReference>
<dbReference type="EMBL" id="MTYJ01000027">
    <property type="protein sequence ID" value="OQV20884.1"/>
    <property type="molecule type" value="Genomic_DNA"/>
</dbReference>
<evidence type="ECO:0000259" key="1">
    <source>
        <dbReference type="PROSITE" id="PS50097"/>
    </source>
</evidence>
<evidence type="ECO:0000313" key="3">
    <source>
        <dbReference type="Proteomes" id="UP000192578"/>
    </source>
</evidence>
<sequence>MLYLNKDSISSINAQTTKDWQSSKQVKKRFRHLWLNPDLIPHDVVFRVGLEGQDVAAFRAHRLVLAAGSSVFWNIFFGGQLASEPDGDRGSIPIVDVEPVAFKALLGYIYAEETSDWDVPLAIATLICAKKYKVRKLARICRHFVQHHMSPKNACLVLAQAQLNNEFNLAASAMAMICSQFQAVTMEQDFLNAGEELLIQILKRDDLSMREQDLYHAARRWALYSNNEEVSEDSHFRPKLSRLVPHIRLPLLTPAQLCDGPKKDLVITNDQHSQLCEYFFATRKPIVPFTATPREPRTRSFYVAIPVFITLEEFNYREKCAGIRGTPARDPRTKNRNTVLGELVIEARKDLFPHACELFLTLIKSPNNFHLLYGPTRLSRSLLDEDDFDEEYEHDKLMKSSAAPIAESAAEKPTENILDWCPGAISFYSNPETDFVAKRNLEIYYPFNTATNGNKKPRKGVIFGKLVSGLECLMAMDRIRLGLKDCGELGDSPEFVERHTRFGLGEPKMVDCPDDV</sequence>
<reference evidence="3" key="1">
    <citation type="submission" date="2017-01" db="EMBL/GenBank/DDBJ databases">
        <title>Comparative genomics of anhydrobiosis in the tardigrade Hypsibius dujardini.</title>
        <authorList>
            <person name="Yoshida Y."/>
            <person name="Koutsovoulos G."/>
            <person name="Laetsch D."/>
            <person name="Stevens L."/>
            <person name="Kumar S."/>
            <person name="Horikawa D."/>
            <person name="Ishino K."/>
            <person name="Komine S."/>
            <person name="Tomita M."/>
            <person name="Blaxter M."/>
            <person name="Arakawa K."/>
        </authorList>
    </citation>
    <scope>NUCLEOTIDE SEQUENCE [LARGE SCALE GENOMIC DNA]</scope>
    <source>
        <strain evidence="3">Z151</strain>
    </source>
</reference>
<dbReference type="GO" id="GO:0022008">
    <property type="term" value="P:neurogenesis"/>
    <property type="evidence" value="ECO:0007669"/>
    <property type="project" value="TreeGrafter"/>
</dbReference>
<dbReference type="PROSITE" id="PS50097">
    <property type="entry name" value="BTB"/>
    <property type="match status" value="1"/>
</dbReference>
<dbReference type="InterPro" id="IPR011705">
    <property type="entry name" value="BACK"/>
</dbReference>
<organism evidence="2 3">
    <name type="scientific">Hypsibius exemplaris</name>
    <name type="common">Freshwater tardigrade</name>
    <dbReference type="NCBI Taxonomy" id="2072580"/>
    <lineage>
        <taxon>Eukaryota</taxon>
        <taxon>Metazoa</taxon>
        <taxon>Ecdysozoa</taxon>
        <taxon>Tardigrada</taxon>
        <taxon>Eutardigrada</taxon>
        <taxon>Parachela</taxon>
        <taxon>Hypsibioidea</taxon>
        <taxon>Hypsibiidae</taxon>
        <taxon>Hypsibius</taxon>
    </lineage>
</organism>
<gene>
    <name evidence="2" type="ORF">BV898_05225</name>
</gene>
<dbReference type="Pfam" id="PF00651">
    <property type="entry name" value="BTB"/>
    <property type="match status" value="1"/>
</dbReference>
<dbReference type="OrthoDB" id="45365at2759"/>
<dbReference type="Gene3D" id="3.30.710.10">
    <property type="entry name" value="Potassium Channel Kv1.1, Chain A"/>
    <property type="match status" value="1"/>
</dbReference>
<dbReference type="SUPFAM" id="SSF54695">
    <property type="entry name" value="POZ domain"/>
    <property type="match status" value="1"/>
</dbReference>
<dbReference type="InterPro" id="IPR000210">
    <property type="entry name" value="BTB/POZ_dom"/>
</dbReference>
<dbReference type="GO" id="GO:0005829">
    <property type="term" value="C:cytosol"/>
    <property type="evidence" value="ECO:0007669"/>
    <property type="project" value="TreeGrafter"/>
</dbReference>
<dbReference type="PANTHER" id="PTHR45774">
    <property type="entry name" value="BTB/POZ DOMAIN-CONTAINING"/>
    <property type="match status" value="1"/>
</dbReference>
<keyword evidence="3" id="KW-1185">Reference proteome</keyword>
<dbReference type="Proteomes" id="UP000192578">
    <property type="component" value="Unassembled WGS sequence"/>
</dbReference>
<protein>
    <submittedName>
        <fullName evidence="2">BTB/POZ domain-containing protein 3</fullName>
    </submittedName>
</protein>
<dbReference type="SMART" id="SM00225">
    <property type="entry name" value="BTB"/>
    <property type="match status" value="1"/>
</dbReference>
<dbReference type="SUPFAM" id="SSF50891">
    <property type="entry name" value="Cyclophilin-like"/>
    <property type="match status" value="1"/>
</dbReference>
<accession>A0A1W0X082</accession>
<dbReference type="Gene3D" id="1.25.40.420">
    <property type="match status" value="1"/>
</dbReference>